<dbReference type="InterPro" id="IPR014186">
    <property type="entry name" value="S-formylglutathione_hydrol"/>
</dbReference>
<evidence type="ECO:0000313" key="9">
    <source>
        <dbReference type="EnsemblMetazoa" id="XP_003384812.1"/>
    </source>
</evidence>
<evidence type="ECO:0000256" key="2">
    <source>
        <dbReference type="ARBA" id="ARBA00005622"/>
    </source>
</evidence>
<dbReference type="Gene3D" id="3.40.50.1820">
    <property type="entry name" value="alpha/beta hydrolase"/>
    <property type="match status" value="1"/>
</dbReference>
<keyword evidence="5 8" id="KW-0719">Serine esterase</keyword>
<dbReference type="SUPFAM" id="SSF53474">
    <property type="entry name" value="alpha/beta-Hydrolases"/>
    <property type="match status" value="1"/>
</dbReference>
<comment type="similarity">
    <text evidence="2 8">Belongs to the esterase D family.</text>
</comment>
<reference evidence="9" key="2">
    <citation type="submission" date="2024-06" db="UniProtKB">
        <authorList>
            <consortium name="EnsemblMetazoa"/>
        </authorList>
    </citation>
    <scope>IDENTIFICATION</scope>
</reference>
<comment type="catalytic activity">
    <reaction evidence="8">
        <text>S-formylglutathione + H2O = formate + glutathione + H(+)</text>
        <dbReference type="Rhea" id="RHEA:14961"/>
        <dbReference type="ChEBI" id="CHEBI:15377"/>
        <dbReference type="ChEBI" id="CHEBI:15378"/>
        <dbReference type="ChEBI" id="CHEBI:15740"/>
        <dbReference type="ChEBI" id="CHEBI:57688"/>
        <dbReference type="ChEBI" id="CHEBI:57925"/>
        <dbReference type="EC" id="3.1.2.12"/>
    </reaction>
</comment>
<dbReference type="Pfam" id="PF00756">
    <property type="entry name" value="Esterase"/>
    <property type="match status" value="1"/>
</dbReference>
<evidence type="ECO:0000256" key="6">
    <source>
        <dbReference type="ARBA" id="ARBA00022801"/>
    </source>
</evidence>
<name>A0AAN0IBM8_AMPQE</name>
<dbReference type="GeneID" id="100631567"/>
<feature type="active site" description="Charge relay system" evidence="7">
    <location>
        <position position="152"/>
    </location>
</feature>
<accession>A0AAN0IBM8</accession>
<dbReference type="NCBIfam" id="TIGR02821">
    <property type="entry name" value="fghA_ester_D"/>
    <property type="match status" value="1"/>
</dbReference>
<comment type="subcellular location">
    <subcellularLocation>
        <location evidence="8">Cytoplasm</location>
    </subcellularLocation>
</comment>
<evidence type="ECO:0000256" key="7">
    <source>
        <dbReference type="PIRSR" id="PIRSR614186-1"/>
    </source>
</evidence>
<proteinExistence type="inferred from homology"/>
<dbReference type="GO" id="GO:0052689">
    <property type="term" value="F:carboxylic ester hydrolase activity"/>
    <property type="evidence" value="ECO:0007669"/>
    <property type="project" value="UniProtKB-KW"/>
</dbReference>
<evidence type="ECO:0000256" key="3">
    <source>
        <dbReference type="ARBA" id="ARBA00012479"/>
    </source>
</evidence>
<dbReference type="InterPro" id="IPR000801">
    <property type="entry name" value="Esterase-like"/>
</dbReference>
<sequence>MAASQVTEVSKAKSFGGWQKVFQHHSDVLKCDMKFAIYLPQESETKKVPVIYYLSGLTCTEQNVIAKSGFQRYASEAGVAIVAPDTSPRGCNIEGEDDSYDFGSGAGFYINATTEKWKENYNMYSYVTKELPAAIETNFNIEPSRKSIFGHSMGGHGALICYLKNPGSYISVSAFAPICNPSNCPWGKKAFTGYLGPDEETWKEWDATELVKSYKGPNLGYILIDQGADDNFLKEKQLLPEAFVDACRVSNVPVVLQMQEGYDHSYYFVSTFIGGQIQHHAKLLKQ</sequence>
<comment type="function">
    <text evidence="1 8">Serine hydrolase involved in the detoxification of formaldehyde.</text>
</comment>
<evidence type="ECO:0000256" key="5">
    <source>
        <dbReference type="ARBA" id="ARBA00022487"/>
    </source>
</evidence>
<dbReference type="GO" id="GO:0005829">
    <property type="term" value="C:cytosol"/>
    <property type="evidence" value="ECO:0007669"/>
    <property type="project" value="TreeGrafter"/>
</dbReference>
<keyword evidence="8" id="KW-0963">Cytoplasm</keyword>
<dbReference type="GO" id="GO:0046294">
    <property type="term" value="P:formaldehyde catabolic process"/>
    <property type="evidence" value="ECO:0007669"/>
    <property type="project" value="InterPro"/>
</dbReference>
<dbReference type="EnsemblMetazoa" id="XM_003384764.3">
    <property type="protein sequence ID" value="XP_003384812.1"/>
    <property type="gene ID" value="LOC100631567"/>
</dbReference>
<feature type="active site" description="Charge relay system" evidence="7">
    <location>
        <position position="264"/>
    </location>
</feature>
<dbReference type="PANTHER" id="PTHR10061">
    <property type="entry name" value="S-FORMYLGLUTATHIONE HYDROLASE"/>
    <property type="match status" value="1"/>
</dbReference>
<keyword evidence="6 8" id="KW-0378">Hydrolase</keyword>
<dbReference type="KEGG" id="aqu:100631567"/>
<dbReference type="Proteomes" id="UP000007879">
    <property type="component" value="Unassembled WGS sequence"/>
</dbReference>
<evidence type="ECO:0000256" key="1">
    <source>
        <dbReference type="ARBA" id="ARBA00002608"/>
    </source>
</evidence>
<dbReference type="GO" id="GO:0018738">
    <property type="term" value="F:S-formylglutathione hydrolase activity"/>
    <property type="evidence" value="ECO:0007669"/>
    <property type="project" value="UniProtKB-EC"/>
</dbReference>
<dbReference type="AlphaFoldDB" id="A0AAN0IBM8"/>
<evidence type="ECO:0000256" key="8">
    <source>
        <dbReference type="RuleBase" id="RU363068"/>
    </source>
</evidence>
<dbReference type="InterPro" id="IPR029058">
    <property type="entry name" value="AB_hydrolase_fold"/>
</dbReference>
<dbReference type="PANTHER" id="PTHR10061:SF0">
    <property type="entry name" value="S-FORMYLGLUTATHIONE HYDROLASE"/>
    <property type="match status" value="1"/>
</dbReference>
<keyword evidence="10" id="KW-1185">Reference proteome</keyword>
<organism evidence="9 10">
    <name type="scientific">Amphimedon queenslandica</name>
    <name type="common">Sponge</name>
    <dbReference type="NCBI Taxonomy" id="400682"/>
    <lineage>
        <taxon>Eukaryota</taxon>
        <taxon>Metazoa</taxon>
        <taxon>Porifera</taxon>
        <taxon>Demospongiae</taxon>
        <taxon>Heteroscleromorpha</taxon>
        <taxon>Haplosclerida</taxon>
        <taxon>Niphatidae</taxon>
        <taxon>Amphimedon</taxon>
    </lineage>
</organism>
<dbReference type="EC" id="3.1.2.12" evidence="3 8"/>
<protein>
    <recommendedName>
        <fullName evidence="4 8">S-formylglutathione hydrolase</fullName>
        <ecNumber evidence="3 8">3.1.2.12</ecNumber>
    </recommendedName>
</protein>
<dbReference type="FunFam" id="3.40.50.1820:FF:000002">
    <property type="entry name" value="S-formylglutathione hydrolase"/>
    <property type="match status" value="1"/>
</dbReference>
<evidence type="ECO:0000256" key="4">
    <source>
        <dbReference type="ARBA" id="ARBA00016774"/>
    </source>
</evidence>
<evidence type="ECO:0000313" key="10">
    <source>
        <dbReference type="Proteomes" id="UP000007879"/>
    </source>
</evidence>
<feature type="active site" description="Charge relay system" evidence="7">
    <location>
        <position position="230"/>
    </location>
</feature>
<dbReference type="RefSeq" id="XP_003384812.1">
    <property type="nucleotide sequence ID" value="XM_003384764.3"/>
</dbReference>
<reference evidence="10" key="1">
    <citation type="journal article" date="2010" name="Nature">
        <title>The Amphimedon queenslandica genome and the evolution of animal complexity.</title>
        <authorList>
            <person name="Srivastava M."/>
            <person name="Simakov O."/>
            <person name="Chapman J."/>
            <person name="Fahey B."/>
            <person name="Gauthier M.E."/>
            <person name="Mitros T."/>
            <person name="Richards G.S."/>
            <person name="Conaco C."/>
            <person name="Dacre M."/>
            <person name="Hellsten U."/>
            <person name="Larroux C."/>
            <person name="Putnam N.H."/>
            <person name="Stanke M."/>
            <person name="Adamska M."/>
            <person name="Darling A."/>
            <person name="Degnan S.M."/>
            <person name="Oakley T.H."/>
            <person name="Plachetzki D.C."/>
            <person name="Zhai Y."/>
            <person name="Adamski M."/>
            <person name="Calcino A."/>
            <person name="Cummins S.F."/>
            <person name="Goodstein D.M."/>
            <person name="Harris C."/>
            <person name="Jackson D.J."/>
            <person name="Leys S.P."/>
            <person name="Shu S."/>
            <person name="Woodcroft B.J."/>
            <person name="Vervoort M."/>
            <person name="Kosik K.S."/>
            <person name="Manning G."/>
            <person name="Degnan B.M."/>
            <person name="Rokhsar D.S."/>
        </authorList>
    </citation>
    <scope>NUCLEOTIDE SEQUENCE [LARGE SCALE GENOMIC DNA]</scope>
</reference>